<comment type="caution">
    <text evidence="2">The sequence shown here is derived from an EMBL/GenBank/DDBJ whole genome shotgun (WGS) entry which is preliminary data.</text>
</comment>
<dbReference type="Proteomes" id="UP000626109">
    <property type="component" value="Unassembled WGS sequence"/>
</dbReference>
<evidence type="ECO:0000313" key="3">
    <source>
        <dbReference type="Proteomes" id="UP000626109"/>
    </source>
</evidence>
<evidence type="ECO:0000256" key="1">
    <source>
        <dbReference type="SAM" id="MobiDB-lite"/>
    </source>
</evidence>
<feature type="compositionally biased region" description="Low complexity" evidence="1">
    <location>
        <begin position="31"/>
        <end position="40"/>
    </location>
</feature>
<gene>
    <name evidence="2" type="ORF">PGLA2088_LOCUS10120</name>
</gene>
<evidence type="ECO:0000313" key="2">
    <source>
        <dbReference type="EMBL" id="CAE8653029.1"/>
    </source>
</evidence>
<dbReference type="EMBL" id="CAJNNW010011340">
    <property type="protein sequence ID" value="CAE8653029.1"/>
    <property type="molecule type" value="Genomic_DNA"/>
</dbReference>
<organism evidence="2 3">
    <name type="scientific">Polarella glacialis</name>
    <name type="common">Dinoflagellate</name>
    <dbReference type="NCBI Taxonomy" id="89957"/>
    <lineage>
        <taxon>Eukaryota</taxon>
        <taxon>Sar</taxon>
        <taxon>Alveolata</taxon>
        <taxon>Dinophyceae</taxon>
        <taxon>Suessiales</taxon>
        <taxon>Suessiaceae</taxon>
        <taxon>Polarella</taxon>
    </lineage>
</organism>
<feature type="compositionally biased region" description="Polar residues" evidence="1">
    <location>
        <begin position="50"/>
        <end position="67"/>
    </location>
</feature>
<sequence>MSLPMTTPPPRQQQPRHPHRVLPDNKENHLAQSAAAAQVAHSPPYPMRSISMSQAPVSPVQTPTKTAPSADAQRFTSAAEKLGQKHPWPVEVKNTFIHYGSPVKTVTVVTPPKTVPSNFAPEALFREYGQFRHAPLPVLHRPLPVLISGPMWG</sequence>
<feature type="compositionally biased region" description="Pro residues" evidence="1">
    <location>
        <begin position="1"/>
        <end position="12"/>
    </location>
</feature>
<name>A0A813IHE3_POLGL</name>
<accession>A0A813IHE3</accession>
<feature type="region of interest" description="Disordered" evidence="1">
    <location>
        <begin position="1"/>
        <end position="82"/>
    </location>
</feature>
<proteinExistence type="predicted"/>
<dbReference type="AlphaFoldDB" id="A0A813IHE3"/>
<protein>
    <submittedName>
        <fullName evidence="2">Uncharacterized protein</fullName>
    </submittedName>
</protein>
<reference evidence="2" key="1">
    <citation type="submission" date="2021-02" db="EMBL/GenBank/DDBJ databases">
        <authorList>
            <person name="Dougan E. K."/>
            <person name="Rhodes N."/>
            <person name="Thang M."/>
            <person name="Chan C."/>
        </authorList>
    </citation>
    <scope>NUCLEOTIDE SEQUENCE</scope>
</reference>